<dbReference type="Gene3D" id="3.40.190.10">
    <property type="entry name" value="Periplasmic binding protein-like II"/>
    <property type="match status" value="1"/>
</dbReference>
<dbReference type="PANTHER" id="PTHR42928">
    <property type="entry name" value="TRICARBOXYLATE-BINDING PROTEIN"/>
    <property type="match status" value="1"/>
</dbReference>
<dbReference type="SUPFAM" id="SSF53850">
    <property type="entry name" value="Periplasmic binding protein-like II"/>
    <property type="match status" value="1"/>
</dbReference>
<dbReference type="PIRSF" id="PIRSF017082">
    <property type="entry name" value="YflP"/>
    <property type="match status" value="1"/>
</dbReference>
<protein>
    <submittedName>
        <fullName evidence="3">Tripartite tricarboxylate transporter substrate binding protein</fullName>
    </submittedName>
</protein>
<name>A0A931N017_9HYPH</name>
<comment type="similarity">
    <text evidence="1">Belongs to the UPF0065 (bug) family.</text>
</comment>
<dbReference type="EMBL" id="JADZLT010000055">
    <property type="protein sequence ID" value="MBH0239605.1"/>
    <property type="molecule type" value="Genomic_DNA"/>
</dbReference>
<evidence type="ECO:0000313" key="3">
    <source>
        <dbReference type="EMBL" id="MBH0239605.1"/>
    </source>
</evidence>
<dbReference type="Gene3D" id="3.40.190.150">
    <property type="entry name" value="Bordetella uptake gene, domain 1"/>
    <property type="match status" value="1"/>
</dbReference>
<evidence type="ECO:0000256" key="2">
    <source>
        <dbReference type="SAM" id="SignalP"/>
    </source>
</evidence>
<accession>A0A931N017</accession>
<dbReference type="Pfam" id="PF03401">
    <property type="entry name" value="TctC"/>
    <property type="match status" value="1"/>
</dbReference>
<dbReference type="RefSeq" id="WP_197312684.1">
    <property type="nucleotide sequence ID" value="NZ_JADZLT010000055.1"/>
</dbReference>
<dbReference type="PANTHER" id="PTHR42928:SF3">
    <property type="entry name" value="UPF0065 PROTEIN YFLP"/>
    <property type="match status" value="1"/>
</dbReference>
<dbReference type="AlphaFoldDB" id="A0A931N017"/>
<dbReference type="Proteomes" id="UP000631694">
    <property type="component" value="Unassembled WGS sequence"/>
</dbReference>
<sequence length="325" mass="33994">MTKTASTSFGRLRTAGVALFATAALAAAPAAAEYPERDIQMIIPFGAGGGSDTLARTIAEVIAELDLLPVNILPENRPGGSGAVGYSTVAKETADPYFIATVSVSFFTTPLLGGSPVSYRDFTPLASIAQSPYIMVAPAAAGYETLDDLKTAGRLTTGTVGVVSDAALLAKLTSNALGVQIDAIPFDGEGEVLAALLGGHVNVGYMNPSEAMSQIQAGTLRPLAISSAERSPAFPDVPTFLELGHDQIVHTQLRGLVMPAGVPAEVVTYWEGILQQVATSDAWKTKYIDRFHDIPDFTDAAGFAEAIATTNARYETLMKELGIIE</sequence>
<keyword evidence="2" id="KW-0732">Signal</keyword>
<dbReference type="CDD" id="cd07012">
    <property type="entry name" value="PBP2_Bug_TTT"/>
    <property type="match status" value="1"/>
</dbReference>
<evidence type="ECO:0000256" key="1">
    <source>
        <dbReference type="ARBA" id="ARBA00006987"/>
    </source>
</evidence>
<proteinExistence type="inferred from homology"/>
<keyword evidence="4" id="KW-1185">Reference proteome</keyword>
<dbReference type="InterPro" id="IPR005064">
    <property type="entry name" value="BUG"/>
</dbReference>
<organism evidence="3 4">
    <name type="scientific">Methylobrevis albus</name>
    <dbReference type="NCBI Taxonomy" id="2793297"/>
    <lineage>
        <taxon>Bacteria</taxon>
        <taxon>Pseudomonadati</taxon>
        <taxon>Pseudomonadota</taxon>
        <taxon>Alphaproteobacteria</taxon>
        <taxon>Hyphomicrobiales</taxon>
        <taxon>Pleomorphomonadaceae</taxon>
        <taxon>Methylobrevis</taxon>
    </lineage>
</organism>
<gene>
    <name evidence="3" type="ORF">I5731_17425</name>
</gene>
<comment type="caution">
    <text evidence="3">The sequence shown here is derived from an EMBL/GenBank/DDBJ whole genome shotgun (WGS) entry which is preliminary data.</text>
</comment>
<evidence type="ECO:0000313" key="4">
    <source>
        <dbReference type="Proteomes" id="UP000631694"/>
    </source>
</evidence>
<feature type="chain" id="PRO_5037863716" evidence="2">
    <location>
        <begin position="27"/>
        <end position="325"/>
    </location>
</feature>
<reference evidence="3" key="1">
    <citation type="submission" date="2020-12" db="EMBL/GenBank/DDBJ databases">
        <title>Methylobrevis albus sp. nov., isolated from fresh water lack sediment.</title>
        <authorList>
            <person name="Zou Q."/>
        </authorList>
    </citation>
    <scope>NUCLEOTIDE SEQUENCE</scope>
    <source>
        <strain evidence="3">L22</strain>
    </source>
</reference>
<feature type="signal peptide" evidence="2">
    <location>
        <begin position="1"/>
        <end position="26"/>
    </location>
</feature>
<dbReference type="InterPro" id="IPR042100">
    <property type="entry name" value="Bug_dom1"/>
</dbReference>